<feature type="transmembrane region" description="Helical" evidence="2">
    <location>
        <begin position="40"/>
        <end position="61"/>
    </location>
</feature>
<keyword evidence="2" id="KW-1133">Transmembrane helix</keyword>
<name>A0ABV1BWR8_9FIRM</name>
<accession>A0ABV1BWR8</accession>
<feature type="transmembrane region" description="Helical" evidence="2">
    <location>
        <begin position="110"/>
        <end position="131"/>
    </location>
</feature>
<feature type="coiled-coil region" evidence="1">
    <location>
        <begin position="256"/>
        <end position="286"/>
    </location>
</feature>
<dbReference type="Proteomes" id="UP001442364">
    <property type="component" value="Unassembled WGS sequence"/>
</dbReference>
<sequence length="321" mass="36617">MQAYTVSQWLLFFYIYCFFGWVWECCYVSARKGKWVNRGFLHGPALPIYGSGAMVILVSTIGVRDNIALIFLFGMISSTILEFVTGYCMEKMFGVRYWDYSNQPLNLMGHICLFVSLGWGVFSVLLVRIVHRPIEGIVYMLPDTITDIIAFVLTIAMAVDFTQSFNEAMDLKAAIEKLANSNEQIRILAKRLEVASAFVEDDYNKMKEKFAEGKASVMNKAGSVGKLKGRISFENDMNERKGVKLATLQRMTEAVKESLKNKIMDEKAANQLLETLENEKVNLKADTGRNYKSVFRIMKRNPGAISRKHEEELNEIKRMIK</sequence>
<organism evidence="3 4">
    <name type="scientific">[Lactobacillus] rogosae</name>
    <dbReference type="NCBI Taxonomy" id="706562"/>
    <lineage>
        <taxon>Bacteria</taxon>
        <taxon>Bacillati</taxon>
        <taxon>Bacillota</taxon>
        <taxon>Clostridia</taxon>
        <taxon>Lachnospirales</taxon>
        <taxon>Lachnospiraceae</taxon>
        <taxon>Lachnospira</taxon>
    </lineage>
</organism>
<feature type="transmembrane region" description="Helical" evidence="2">
    <location>
        <begin position="67"/>
        <end position="89"/>
    </location>
</feature>
<comment type="caution">
    <text evidence="3">The sequence shown here is derived from an EMBL/GenBank/DDBJ whole genome shotgun (WGS) entry which is preliminary data.</text>
</comment>
<keyword evidence="2" id="KW-0472">Membrane</keyword>
<protein>
    <recommendedName>
        <fullName evidence="5">ABC transporter permease</fullName>
    </recommendedName>
</protein>
<feature type="transmembrane region" description="Helical" evidence="2">
    <location>
        <begin position="137"/>
        <end position="159"/>
    </location>
</feature>
<evidence type="ECO:0008006" key="5">
    <source>
        <dbReference type="Google" id="ProtNLM"/>
    </source>
</evidence>
<evidence type="ECO:0000256" key="1">
    <source>
        <dbReference type="SAM" id="Coils"/>
    </source>
</evidence>
<evidence type="ECO:0000313" key="3">
    <source>
        <dbReference type="EMBL" id="MEQ2379923.1"/>
    </source>
</evidence>
<evidence type="ECO:0000256" key="2">
    <source>
        <dbReference type="SAM" id="Phobius"/>
    </source>
</evidence>
<reference evidence="3 4" key="1">
    <citation type="submission" date="2024-03" db="EMBL/GenBank/DDBJ databases">
        <title>Human intestinal bacterial collection.</title>
        <authorList>
            <person name="Pauvert C."/>
            <person name="Hitch T.C.A."/>
            <person name="Clavel T."/>
        </authorList>
    </citation>
    <scope>NUCLEOTIDE SEQUENCE [LARGE SCALE GENOMIC DNA]</scope>
    <source>
        <strain evidence="3 4">CLA-AA-H255</strain>
    </source>
</reference>
<keyword evidence="4" id="KW-1185">Reference proteome</keyword>
<feature type="transmembrane region" description="Helical" evidence="2">
    <location>
        <begin position="6"/>
        <end position="28"/>
    </location>
</feature>
<proteinExistence type="predicted"/>
<keyword evidence="2" id="KW-0812">Transmembrane</keyword>
<gene>
    <name evidence="3" type="ORF">WMO14_08530</name>
</gene>
<dbReference type="RefSeq" id="WP_022501849.1">
    <property type="nucleotide sequence ID" value="NZ_DAWCMB010000005.1"/>
</dbReference>
<dbReference type="InterPro" id="IPR010540">
    <property type="entry name" value="CmpB_TMEM229"/>
</dbReference>
<keyword evidence="1" id="KW-0175">Coiled coil</keyword>
<evidence type="ECO:0000313" key="4">
    <source>
        <dbReference type="Proteomes" id="UP001442364"/>
    </source>
</evidence>
<feature type="coiled-coil region" evidence="1">
    <location>
        <begin position="171"/>
        <end position="209"/>
    </location>
</feature>
<dbReference type="EMBL" id="JBBMER010000005">
    <property type="protein sequence ID" value="MEQ2379923.1"/>
    <property type="molecule type" value="Genomic_DNA"/>
</dbReference>
<dbReference type="Pfam" id="PF06541">
    <property type="entry name" value="ABC_trans_CmpB"/>
    <property type="match status" value="1"/>
</dbReference>